<sequence>MAHHCSSSLHDASRHNVLSFSIEPRNLKAPSLKSLRSLNSLCVLLSSSAISVLLLGSIRLNTQAFCQRGIPPLPRSAQSPVSDRTSTPPPRLISLVVGSLSISPHSLPSLVRRLPLRVQSRSWNHPIARRPFRPLPQTRLCLVSNERLSSLLKASTSSAQTSLSVQTPDLNSNPLNPASPSCSHHQHRSFSIIFSPPQYSLTSLLISSSLEAQFGSHPLSIGSPVSYPLKSSSSVPPHLESVFRLFSLALSLSVTHGLLESRVLMDL</sequence>
<dbReference type="Proteomes" id="UP001497482">
    <property type="component" value="Chromosome 17"/>
</dbReference>
<organism evidence="1 2">
    <name type="scientific">Knipowitschia caucasica</name>
    <name type="common">Caucasian dwarf goby</name>
    <name type="synonym">Pomatoschistus caucasicus</name>
    <dbReference type="NCBI Taxonomy" id="637954"/>
    <lineage>
        <taxon>Eukaryota</taxon>
        <taxon>Metazoa</taxon>
        <taxon>Chordata</taxon>
        <taxon>Craniata</taxon>
        <taxon>Vertebrata</taxon>
        <taxon>Euteleostomi</taxon>
        <taxon>Actinopterygii</taxon>
        <taxon>Neopterygii</taxon>
        <taxon>Teleostei</taxon>
        <taxon>Neoteleostei</taxon>
        <taxon>Acanthomorphata</taxon>
        <taxon>Gobiaria</taxon>
        <taxon>Gobiiformes</taxon>
        <taxon>Gobioidei</taxon>
        <taxon>Gobiidae</taxon>
        <taxon>Gobiinae</taxon>
        <taxon>Knipowitschia</taxon>
    </lineage>
</organism>
<protein>
    <submittedName>
        <fullName evidence="1">Uncharacterized protein</fullName>
    </submittedName>
</protein>
<name>A0AAV2KD08_KNICA</name>
<evidence type="ECO:0000313" key="2">
    <source>
        <dbReference type="Proteomes" id="UP001497482"/>
    </source>
</evidence>
<evidence type="ECO:0000313" key="1">
    <source>
        <dbReference type="EMBL" id="CAL1586743.1"/>
    </source>
</evidence>
<proteinExistence type="predicted"/>
<dbReference type="AlphaFoldDB" id="A0AAV2KD08"/>
<dbReference type="EMBL" id="OZ035839">
    <property type="protein sequence ID" value="CAL1586743.1"/>
    <property type="molecule type" value="Genomic_DNA"/>
</dbReference>
<accession>A0AAV2KD08</accession>
<gene>
    <name evidence="1" type="ORF">KC01_LOCUS16753</name>
</gene>
<keyword evidence="2" id="KW-1185">Reference proteome</keyword>
<reference evidence="1 2" key="1">
    <citation type="submission" date="2024-04" db="EMBL/GenBank/DDBJ databases">
        <authorList>
            <person name="Waldvogel A.-M."/>
            <person name="Schoenle A."/>
        </authorList>
    </citation>
    <scope>NUCLEOTIDE SEQUENCE [LARGE SCALE GENOMIC DNA]</scope>
</reference>